<organism evidence="1">
    <name type="scientific">Rhizophora mucronata</name>
    <name type="common">Asiatic mangrove</name>
    <dbReference type="NCBI Taxonomy" id="61149"/>
    <lineage>
        <taxon>Eukaryota</taxon>
        <taxon>Viridiplantae</taxon>
        <taxon>Streptophyta</taxon>
        <taxon>Embryophyta</taxon>
        <taxon>Tracheophyta</taxon>
        <taxon>Spermatophyta</taxon>
        <taxon>Magnoliopsida</taxon>
        <taxon>eudicotyledons</taxon>
        <taxon>Gunneridae</taxon>
        <taxon>Pentapetalae</taxon>
        <taxon>rosids</taxon>
        <taxon>fabids</taxon>
        <taxon>Malpighiales</taxon>
        <taxon>Rhizophoraceae</taxon>
        <taxon>Rhizophora</taxon>
    </lineage>
</organism>
<proteinExistence type="predicted"/>
<accession>A0A2P2LRR4</accession>
<dbReference type="AlphaFoldDB" id="A0A2P2LRR4"/>
<reference evidence="1" key="1">
    <citation type="submission" date="2018-02" db="EMBL/GenBank/DDBJ databases">
        <title>Rhizophora mucronata_Transcriptome.</title>
        <authorList>
            <person name="Meera S.P."/>
            <person name="Sreeshan A."/>
            <person name="Augustine A."/>
        </authorList>
    </citation>
    <scope>NUCLEOTIDE SEQUENCE</scope>
    <source>
        <tissue evidence="1">Leaf</tissue>
    </source>
</reference>
<dbReference type="EMBL" id="GGEC01040139">
    <property type="protein sequence ID" value="MBX20623.1"/>
    <property type="molecule type" value="Transcribed_RNA"/>
</dbReference>
<protein>
    <submittedName>
        <fullName evidence="1">40S ribosomal protein S3-1-like</fullName>
    </submittedName>
</protein>
<evidence type="ECO:0000313" key="1">
    <source>
        <dbReference type="EMBL" id="MBX20623.1"/>
    </source>
</evidence>
<keyword evidence="1" id="KW-0689">Ribosomal protein</keyword>
<name>A0A2P2LRR4_RHIMU</name>
<sequence>MSLPLIAVKLFNVNTTYLLMLKLNSVNCEAPSTGHLTMCQKEAIAFALPFSLPCFLQGLVMDTVTSSTKQVGLLFTNFVSEDDKI</sequence>
<dbReference type="GO" id="GO:0005840">
    <property type="term" value="C:ribosome"/>
    <property type="evidence" value="ECO:0007669"/>
    <property type="project" value="UniProtKB-KW"/>
</dbReference>
<keyword evidence="1" id="KW-0687">Ribonucleoprotein</keyword>